<evidence type="ECO:0000313" key="5">
    <source>
        <dbReference type="Proteomes" id="UP001187415"/>
    </source>
</evidence>
<dbReference type="PROSITE" id="PS50853">
    <property type="entry name" value="FN3"/>
    <property type="match status" value="1"/>
</dbReference>
<feature type="domain" description="Fibronectin type-III" evidence="3">
    <location>
        <begin position="1145"/>
        <end position="1243"/>
    </location>
</feature>
<dbReference type="Proteomes" id="UP001187415">
    <property type="component" value="Unassembled WGS sequence"/>
</dbReference>
<keyword evidence="5" id="KW-1185">Reference proteome</keyword>
<sequence length="1277" mass="141273">MGLQVDLEALQEHSDSLEAALQHTQQQLQVVSEENTRLKLHFTKQAEEAAEAEQGLSKEKDDLVLALNQENRALADRIKELLAHIELSEEETQLKEHISKLEEDRARLEQEIQEQGCLITELTRKTEDDLNTIMDLQQKLEVSREQHNLKEHAGSLGGSVLNREEAQLISAQQIVDLTTASGSQLNNSPQNTLHVTSLTDQVDQLNKSIQILKTDQDELLGHIKCLREQQKEVAQSVQTQTEEKHHLTRTVWGLKEEKDNISKSLAGLKQEREELSRAVSGLKNSRDQFIRSMSDLKEEKETLSGLEKEKQALMEYLSSGKEERDQILQSQQCLQREQFQLGQEVLNLKQERDELTDSLKCLQEKRDQDQLFYTIQEDILKKSINGLREEKEQAEHSVACLKQEEEQLRLEIQALGVERNKVQTALSSQTQTEKRKQKQLLLNPKGADMTLVGTEECNAEKCHMNNVKGNSTQEQGGLTREIELLGEQLKRSRQELEETRAETKKLHSELCQSEARREEAERKATQAAEKVMRVTDLAIQVEESRKENETLNSQVSELQNKLTGVVRENMDTQSRKAQIEEQYNILSAQLRAKSVALEELNSEYITLKQGQGSKNDLSTVLSSLWTRYNNIRAKYDALLKKKSQTDLDIAPLKAKLSCLVLKCQERNSLLVQMMKAMRRHGCVDSTLTQQVEQLLSDSALQDYAAAFTTGSSGSGQNCSVRFISNLPHYNSGFPSGPSCPAELPSVNKGHLNGFSESGVKGRDVKSETLTSHTCTTRESRENLQDCSKEVTVKNANLPVASSPVQEHLSIYDAPSPAAPWKVDLNRNTTQLFHSACGSEKLEFHHPDMKGLSSLTGSSLTPSPLSSRRVSPSRRLSSPEKIMNLHEQLQKTLMSSYQAPVGRRREQQTKKSLLFSSPADLISGSHAKRQNFAFNNPNTNSPQVTTGHTTNIPVIKPTAINKSITLFNAVASRSAEVTLSPNVFTDNHIDAAASKTTTLAHSGSSNLPLANTPPDEAKSISSSGTYVSLPTTLTKEITVSDISDVPRPASTPLPLRAAGIDSALSKCSDTNPKNTASHITAFSTSAPPKVNVFNLTKTDGAAQSNDDFAFAASCPPTIHHSPKNSKSSARRSGLEKTKKAKPKPEAPTEVSAVEVIRTVGQSSLMIGWERPPLDELGCSNGTFVYGYRVFIDGDFHKSVLSSACTKCILENVDLNVPIHISVQTLGSNGLSSNSSHIIVSVGSRLRLSGNLPRHGPQCQCICSTGQGHLKLQALEGPS</sequence>
<feature type="coiled-coil region" evidence="1">
    <location>
        <begin position="482"/>
        <end position="603"/>
    </location>
</feature>
<evidence type="ECO:0000313" key="4">
    <source>
        <dbReference type="EMBL" id="KAK2849108.1"/>
    </source>
</evidence>
<dbReference type="PANTHER" id="PTHR36866:SF1">
    <property type="entry name" value="GENE 1043-RELATED"/>
    <property type="match status" value="1"/>
</dbReference>
<reference evidence="4" key="1">
    <citation type="submission" date="2023-07" db="EMBL/GenBank/DDBJ databases">
        <title>Chromosome-level Genome Assembly of Striped Snakehead (Channa striata).</title>
        <authorList>
            <person name="Liu H."/>
        </authorList>
    </citation>
    <scope>NUCLEOTIDE SEQUENCE</scope>
    <source>
        <strain evidence="4">Gz</strain>
        <tissue evidence="4">Muscle</tissue>
    </source>
</reference>
<organism evidence="4 5">
    <name type="scientific">Channa striata</name>
    <name type="common">Snakehead murrel</name>
    <name type="synonym">Ophicephalus striatus</name>
    <dbReference type="NCBI Taxonomy" id="64152"/>
    <lineage>
        <taxon>Eukaryota</taxon>
        <taxon>Metazoa</taxon>
        <taxon>Chordata</taxon>
        <taxon>Craniata</taxon>
        <taxon>Vertebrata</taxon>
        <taxon>Euteleostomi</taxon>
        <taxon>Actinopterygii</taxon>
        <taxon>Neopterygii</taxon>
        <taxon>Teleostei</taxon>
        <taxon>Neoteleostei</taxon>
        <taxon>Acanthomorphata</taxon>
        <taxon>Anabantaria</taxon>
        <taxon>Anabantiformes</taxon>
        <taxon>Channoidei</taxon>
        <taxon>Channidae</taxon>
        <taxon>Channa</taxon>
    </lineage>
</organism>
<dbReference type="AlphaFoldDB" id="A0AA88SUI3"/>
<dbReference type="InterPro" id="IPR036116">
    <property type="entry name" value="FN3_sf"/>
</dbReference>
<feature type="coiled-coil region" evidence="1">
    <location>
        <begin position="345"/>
        <end position="418"/>
    </location>
</feature>
<protein>
    <recommendedName>
        <fullName evidence="3">Fibronectin type-III domain-containing protein</fullName>
    </recommendedName>
</protein>
<dbReference type="EMBL" id="JAUPFM010000006">
    <property type="protein sequence ID" value="KAK2849108.1"/>
    <property type="molecule type" value="Genomic_DNA"/>
</dbReference>
<gene>
    <name evidence="4" type="ORF">Q5P01_008942</name>
</gene>
<feature type="coiled-coil region" evidence="1">
    <location>
        <begin position="7"/>
        <end position="34"/>
    </location>
</feature>
<feature type="compositionally biased region" description="Polar residues" evidence="2">
    <location>
        <begin position="997"/>
        <end position="1008"/>
    </location>
</feature>
<dbReference type="Pfam" id="PF25523">
    <property type="entry name" value="Ig_RIMBP2"/>
    <property type="match status" value="1"/>
</dbReference>
<feature type="region of interest" description="Disordered" evidence="2">
    <location>
        <begin position="847"/>
        <end position="876"/>
    </location>
</feature>
<proteinExistence type="predicted"/>
<feature type="coiled-coil region" evidence="1">
    <location>
        <begin position="64"/>
        <end position="125"/>
    </location>
</feature>
<dbReference type="Pfam" id="PF15030">
    <property type="entry name" value="DUF4527"/>
    <property type="match status" value="1"/>
</dbReference>
<accession>A0AA88SUI3</accession>
<dbReference type="InterPro" id="IPR003961">
    <property type="entry name" value="FN3_dom"/>
</dbReference>
<feature type="compositionally biased region" description="Low complexity" evidence="2">
    <location>
        <begin position="850"/>
        <end position="875"/>
    </location>
</feature>
<feature type="region of interest" description="Disordered" evidence="2">
    <location>
        <begin position="997"/>
        <end position="1022"/>
    </location>
</feature>
<keyword evidence="1" id="KW-0175">Coiled coil</keyword>
<dbReference type="Gene3D" id="2.60.40.10">
    <property type="entry name" value="Immunoglobulins"/>
    <property type="match status" value="1"/>
</dbReference>
<evidence type="ECO:0000259" key="3">
    <source>
        <dbReference type="PROSITE" id="PS50853"/>
    </source>
</evidence>
<feature type="coiled-coil region" evidence="1">
    <location>
        <begin position="258"/>
        <end position="316"/>
    </location>
</feature>
<name>A0AA88SUI3_CHASR</name>
<comment type="caution">
    <text evidence="4">The sequence shown here is derived from an EMBL/GenBank/DDBJ whole genome shotgun (WGS) entry which is preliminary data.</text>
</comment>
<dbReference type="InterPro" id="IPR032771">
    <property type="entry name" value="DUF4527"/>
</dbReference>
<feature type="region of interest" description="Disordered" evidence="2">
    <location>
        <begin position="1112"/>
        <end position="1148"/>
    </location>
</feature>
<evidence type="ECO:0000256" key="2">
    <source>
        <dbReference type="SAM" id="MobiDB-lite"/>
    </source>
</evidence>
<dbReference type="PANTHER" id="PTHR36866">
    <property type="entry name" value="CHROMOSOME 4 OPEN READING FRAME 50"/>
    <property type="match status" value="1"/>
</dbReference>
<dbReference type="SUPFAM" id="SSF49265">
    <property type="entry name" value="Fibronectin type III"/>
    <property type="match status" value="1"/>
</dbReference>
<evidence type="ECO:0000256" key="1">
    <source>
        <dbReference type="SAM" id="Coils"/>
    </source>
</evidence>
<dbReference type="InterPro" id="IPR057884">
    <property type="entry name" value="FN3_RIM-BP1/2/3"/>
</dbReference>
<feature type="compositionally biased region" description="Basic and acidic residues" evidence="2">
    <location>
        <begin position="1131"/>
        <end position="1145"/>
    </location>
</feature>
<dbReference type="InterPro" id="IPR013783">
    <property type="entry name" value="Ig-like_fold"/>
</dbReference>